<keyword evidence="1" id="KW-0732">Signal</keyword>
<sequence length="166" mass="17981">MKIRIAFTIVILVSIMLGITACGSNTNDNAATETSTLREEPKVNEAEVNDTKSMVMKIGEIPVDITWEDNASVEELKSLADSGLTIPMSMYGGFEQVGPIGTSITRDDKQTTTSAGDVVLYSGNQLVVFYGSNSWAYTRLGKINLSEKDLIELLSNGDVTITLHVE</sequence>
<dbReference type="Pfam" id="PF18050">
    <property type="entry name" value="Cyclophil_like2"/>
    <property type="match status" value="1"/>
</dbReference>
<gene>
    <name evidence="3" type="ORF">FXF36_10895</name>
</gene>
<dbReference type="EMBL" id="CP043028">
    <property type="protein sequence ID" value="QFJ55332.1"/>
    <property type="molecule type" value="Genomic_DNA"/>
</dbReference>
<feature type="signal peptide" evidence="1">
    <location>
        <begin position="1"/>
        <end position="23"/>
    </location>
</feature>
<dbReference type="OrthoDB" id="9801466at2"/>
<organism evidence="3 4">
    <name type="scientific">Pseudobutyrivibrio xylanivorans</name>
    <dbReference type="NCBI Taxonomy" id="185007"/>
    <lineage>
        <taxon>Bacteria</taxon>
        <taxon>Bacillati</taxon>
        <taxon>Bacillota</taxon>
        <taxon>Clostridia</taxon>
        <taxon>Lachnospirales</taxon>
        <taxon>Lachnospiraceae</taxon>
        <taxon>Pseudobutyrivibrio</taxon>
    </lineage>
</organism>
<protein>
    <recommendedName>
        <fullName evidence="2">Cyclophilin-like domain-containing protein</fullName>
    </recommendedName>
</protein>
<dbReference type="PROSITE" id="PS51257">
    <property type="entry name" value="PROKAR_LIPOPROTEIN"/>
    <property type="match status" value="1"/>
</dbReference>
<evidence type="ECO:0000313" key="3">
    <source>
        <dbReference type="EMBL" id="QFJ55332.1"/>
    </source>
</evidence>
<feature type="domain" description="Cyclophilin-like" evidence="2">
    <location>
        <begin position="56"/>
        <end position="163"/>
    </location>
</feature>
<dbReference type="InterPro" id="IPR029000">
    <property type="entry name" value="Cyclophilin-like_dom_sf"/>
</dbReference>
<evidence type="ECO:0000256" key="1">
    <source>
        <dbReference type="SAM" id="SignalP"/>
    </source>
</evidence>
<evidence type="ECO:0000259" key="2">
    <source>
        <dbReference type="Pfam" id="PF18050"/>
    </source>
</evidence>
<evidence type="ECO:0000313" key="4">
    <source>
        <dbReference type="Proteomes" id="UP000327030"/>
    </source>
</evidence>
<accession>A0A5P6VSE8</accession>
<dbReference type="SUPFAM" id="SSF50891">
    <property type="entry name" value="Cyclophilin-like"/>
    <property type="match status" value="1"/>
</dbReference>
<name>A0A5P6VSE8_PSEXY</name>
<reference evidence="4" key="1">
    <citation type="submission" date="2019-08" db="EMBL/GenBank/DDBJ databases">
        <title>Complete Genome Sequence of the Polysaccharide-Degrading Rumen Bacterium Pseudobutyrivibrio xylanivorans MA3014.</title>
        <authorList>
            <person name="Palevich N."/>
            <person name="Maclean P.H."/>
            <person name="Kelly W.J."/>
            <person name="Leahy S.C."/>
            <person name="Rakonjac J."/>
            <person name="Attwood G.T."/>
        </authorList>
    </citation>
    <scope>NUCLEOTIDE SEQUENCE [LARGE SCALE GENOMIC DNA]</scope>
    <source>
        <strain evidence="4">MA3014</strain>
    </source>
</reference>
<dbReference type="KEGG" id="pxv:FXF36_10895"/>
<feature type="chain" id="PRO_5038335084" description="Cyclophilin-like domain-containing protein" evidence="1">
    <location>
        <begin position="24"/>
        <end position="166"/>
    </location>
</feature>
<dbReference type="InterPro" id="IPR041183">
    <property type="entry name" value="Cyclophilin-like"/>
</dbReference>
<dbReference type="AlphaFoldDB" id="A0A5P6VSE8"/>
<proteinExistence type="predicted"/>
<dbReference type="RefSeq" id="WP_151624000.1">
    <property type="nucleotide sequence ID" value="NZ_CP043028.1"/>
</dbReference>
<dbReference type="Proteomes" id="UP000327030">
    <property type="component" value="Chromosome 1"/>
</dbReference>